<accession>A0AAV9BI59</accession>
<protein>
    <submittedName>
        <fullName evidence="2">Uncharacterized protein</fullName>
    </submittedName>
</protein>
<dbReference type="AlphaFoldDB" id="A0AAV9BI59"/>
<proteinExistence type="predicted"/>
<evidence type="ECO:0000256" key="1">
    <source>
        <dbReference type="SAM" id="MobiDB-lite"/>
    </source>
</evidence>
<evidence type="ECO:0000313" key="2">
    <source>
        <dbReference type="EMBL" id="KAK1276200.1"/>
    </source>
</evidence>
<reference evidence="2" key="2">
    <citation type="submission" date="2023-06" db="EMBL/GenBank/DDBJ databases">
        <authorList>
            <person name="Ma L."/>
            <person name="Liu K.-W."/>
            <person name="Li Z."/>
            <person name="Hsiao Y.-Y."/>
            <person name="Qi Y."/>
            <person name="Fu T."/>
            <person name="Tang G."/>
            <person name="Zhang D."/>
            <person name="Sun W.-H."/>
            <person name="Liu D.-K."/>
            <person name="Li Y."/>
            <person name="Chen G.-Z."/>
            <person name="Liu X.-D."/>
            <person name="Liao X.-Y."/>
            <person name="Jiang Y.-T."/>
            <person name="Yu X."/>
            <person name="Hao Y."/>
            <person name="Huang J."/>
            <person name="Zhao X.-W."/>
            <person name="Ke S."/>
            <person name="Chen Y.-Y."/>
            <person name="Wu W.-L."/>
            <person name="Hsu J.-L."/>
            <person name="Lin Y.-F."/>
            <person name="Huang M.-D."/>
            <person name="Li C.-Y."/>
            <person name="Huang L."/>
            <person name="Wang Z.-W."/>
            <person name="Zhao X."/>
            <person name="Zhong W.-Y."/>
            <person name="Peng D.-H."/>
            <person name="Ahmad S."/>
            <person name="Lan S."/>
            <person name="Zhang J.-S."/>
            <person name="Tsai W.-C."/>
            <person name="Van De Peer Y."/>
            <person name="Liu Z.-J."/>
        </authorList>
    </citation>
    <scope>NUCLEOTIDE SEQUENCE</scope>
    <source>
        <strain evidence="2">SCP</strain>
        <tissue evidence="2">Leaves</tissue>
    </source>
</reference>
<name>A0AAV9BI59_ACOGR</name>
<dbReference type="Proteomes" id="UP001179952">
    <property type="component" value="Unassembled WGS sequence"/>
</dbReference>
<feature type="region of interest" description="Disordered" evidence="1">
    <location>
        <begin position="39"/>
        <end position="60"/>
    </location>
</feature>
<feature type="compositionally biased region" description="Polar residues" evidence="1">
    <location>
        <begin position="47"/>
        <end position="58"/>
    </location>
</feature>
<keyword evidence="3" id="KW-1185">Reference proteome</keyword>
<organism evidence="2 3">
    <name type="scientific">Acorus gramineus</name>
    <name type="common">Dwarf sweet flag</name>
    <dbReference type="NCBI Taxonomy" id="55184"/>
    <lineage>
        <taxon>Eukaryota</taxon>
        <taxon>Viridiplantae</taxon>
        <taxon>Streptophyta</taxon>
        <taxon>Embryophyta</taxon>
        <taxon>Tracheophyta</taxon>
        <taxon>Spermatophyta</taxon>
        <taxon>Magnoliopsida</taxon>
        <taxon>Liliopsida</taxon>
        <taxon>Acoraceae</taxon>
        <taxon>Acorus</taxon>
    </lineage>
</organism>
<evidence type="ECO:0000313" key="3">
    <source>
        <dbReference type="Proteomes" id="UP001179952"/>
    </source>
</evidence>
<feature type="region of interest" description="Disordered" evidence="1">
    <location>
        <begin position="75"/>
        <end position="99"/>
    </location>
</feature>
<dbReference type="EMBL" id="JAUJYN010000003">
    <property type="protein sequence ID" value="KAK1276200.1"/>
    <property type="molecule type" value="Genomic_DNA"/>
</dbReference>
<reference evidence="2" key="1">
    <citation type="journal article" date="2023" name="Nat. Commun.">
        <title>Diploid and tetraploid genomes of Acorus and the evolution of monocots.</title>
        <authorList>
            <person name="Ma L."/>
            <person name="Liu K.W."/>
            <person name="Li Z."/>
            <person name="Hsiao Y.Y."/>
            <person name="Qi Y."/>
            <person name="Fu T."/>
            <person name="Tang G.D."/>
            <person name="Zhang D."/>
            <person name="Sun W.H."/>
            <person name="Liu D.K."/>
            <person name="Li Y."/>
            <person name="Chen G.Z."/>
            <person name="Liu X.D."/>
            <person name="Liao X.Y."/>
            <person name="Jiang Y.T."/>
            <person name="Yu X."/>
            <person name="Hao Y."/>
            <person name="Huang J."/>
            <person name="Zhao X.W."/>
            <person name="Ke S."/>
            <person name="Chen Y.Y."/>
            <person name="Wu W.L."/>
            <person name="Hsu J.L."/>
            <person name="Lin Y.F."/>
            <person name="Huang M.D."/>
            <person name="Li C.Y."/>
            <person name="Huang L."/>
            <person name="Wang Z.W."/>
            <person name="Zhao X."/>
            <person name="Zhong W.Y."/>
            <person name="Peng D.H."/>
            <person name="Ahmad S."/>
            <person name="Lan S."/>
            <person name="Zhang J.S."/>
            <person name="Tsai W.C."/>
            <person name="Van de Peer Y."/>
            <person name="Liu Z.J."/>
        </authorList>
    </citation>
    <scope>NUCLEOTIDE SEQUENCE</scope>
    <source>
        <strain evidence="2">SCP</strain>
    </source>
</reference>
<gene>
    <name evidence="2" type="ORF">QJS04_geneDACA000808</name>
</gene>
<comment type="caution">
    <text evidence="2">The sequence shown here is derived from an EMBL/GenBank/DDBJ whole genome shotgun (WGS) entry which is preliminary data.</text>
</comment>
<sequence>MRQIRNVSGAAAEDAERAIQMKNTSVIGEDAIVNKKANDASAENKLEQSSGVQESGSAELSKGILNKTTLCNVQADNGQGSEKQRQAIHSNSHHDGDNQ</sequence>